<reference evidence="2 3" key="1">
    <citation type="submission" date="2021-02" db="EMBL/GenBank/DDBJ databases">
        <title>Streptomyces spirodelae sp. nov., isolated from duckweed.</title>
        <authorList>
            <person name="Saimee Y."/>
            <person name="Duangmal K."/>
        </authorList>
    </citation>
    <scope>NUCLEOTIDE SEQUENCE [LARGE SCALE GENOMIC DNA]</scope>
    <source>
        <strain evidence="2 3">DSM 42105</strain>
    </source>
</reference>
<evidence type="ECO:0000256" key="1">
    <source>
        <dbReference type="SAM" id="MobiDB-lite"/>
    </source>
</evidence>
<accession>A0ABS3Y5T3</accession>
<organism evidence="2 3">
    <name type="scientific">Streptomyces smyrnaeus</name>
    <dbReference type="NCBI Taxonomy" id="1387713"/>
    <lineage>
        <taxon>Bacteria</taxon>
        <taxon>Bacillati</taxon>
        <taxon>Actinomycetota</taxon>
        <taxon>Actinomycetes</taxon>
        <taxon>Kitasatosporales</taxon>
        <taxon>Streptomycetaceae</taxon>
        <taxon>Streptomyces</taxon>
    </lineage>
</organism>
<comment type="caution">
    <text evidence="2">The sequence shown here is derived from an EMBL/GenBank/DDBJ whole genome shotgun (WGS) entry which is preliminary data.</text>
</comment>
<dbReference type="GeneID" id="96263400"/>
<dbReference type="Proteomes" id="UP000721954">
    <property type="component" value="Unassembled WGS sequence"/>
</dbReference>
<protein>
    <submittedName>
        <fullName evidence="2">Uncharacterized protein</fullName>
    </submittedName>
</protein>
<proteinExistence type="predicted"/>
<keyword evidence="3" id="KW-1185">Reference proteome</keyword>
<sequence length="74" mass="7705">MTDPEHYALATSGGPAPYGLSEPLEEHRPTVVHTASLPDGDADATAPPSAPHPYETVTLGTAGFEPVTAVRREP</sequence>
<dbReference type="RefSeq" id="WP_209214503.1">
    <property type="nucleotide sequence ID" value="NZ_JAFFZM010000032.1"/>
</dbReference>
<dbReference type="EMBL" id="JAFFZM010000032">
    <property type="protein sequence ID" value="MBO8203024.1"/>
    <property type="molecule type" value="Genomic_DNA"/>
</dbReference>
<name>A0ABS3Y5T3_9ACTN</name>
<feature type="region of interest" description="Disordered" evidence="1">
    <location>
        <begin position="1"/>
        <end position="57"/>
    </location>
</feature>
<evidence type="ECO:0000313" key="2">
    <source>
        <dbReference type="EMBL" id="MBO8203024.1"/>
    </source>
</evidence>
<gene>
    <name evidence="2" type="ORF">JW613_32810</name>
</gene>
<evidence type="ECO:0000313" key="3">
    <source>
        <dbReference type="Proteomes" id="UP000721954"/>
    </source>
</evidence>